<gene>
    <name evidence="5" type="ordered locus">Plav_0962</name>
</gene>
<evidence type="ECO:0000256" key="1">
    <source>
        <dbReference type="ARBA" id="ARBA00023015"/>
    </source>
</evidence>
<evidence type="ECO:0000313" key="5">
    <source>
        <dbReference type="EMBL" id="ABS62585.1"/>
    </source>
</evidence>
<dbReference type="GO" id="GO:0003677">
    <property type="term" value="F:DNA binding"/>
    <property type="evidence" value="ECO:0007669"/>
    <property type="project" value="UniProtKB-KW"/>
</dbReference>
<proteinExistence type="predicted"/>
<dbReference type="KEGG" id="pla:Plav_0962"/>
<dbReference type="RefSeq" id="WP_012109841.1">
    <property type="nucleotide sequence ID" value="NC_009719.1"/>
</dbReference>
<dbReference type="STRING" id="402881.Plav_0962"/>
<dbReference type="Pfam" id="PF01047">
    <property type="entry name" value="MarR"/>
    <property type="match status" value="1"/>
</dbReference>
<name>A7HRQ2_PARL1</name>
<dbReference type="SUPFAM" id="SSF46785">
    <property type="entry name" value="Winged helix' DNA-binding domain"/>
    <property type="match status" value="1"/>
</dbReference>
<dbReference type="GO" id="GO:0006950">
    <property type="term" value="P:response to stress"/>
    <property type="evidence" value="ECO:0007669"/>
    <property type="project" value="TreeGrafter"/>
</dbReference>
<dbReference type="SMART" id="SM00347">
    <property type="entry name" value="HTH_MARR"/>
    <property type="match status" value="1"/>
</dbReference>
<evidence type="ECO:0000259" key="4">
    <source>
        <dbReference type="PROSITE" id="PS50995"/>
    </source>
</evidence>
<dbReference type="InterPro" id="IPR036388">
    <property type="entry name" value="WH-like_DNA-bd_sf"/>
</dbReference>
<keyword evidence="3" id="KW-0804">Transcription</keyword>
<dbReference type="PANTHER" id="PTHR33164:SF64">
    <property type="entry name" value="TRANSCRIPTIONAL REGULATOR SLYA"/>
    <property type="match status" value="1"/>
</dbReference>
<keyword evidence="2" id="KW-0238">DNA-binding</keyword>
<dbReference type="AlphaFoldDB" id="A7HRQ2"/>
<dbReference type="EMBL" id="CP000774">
    <property type="protein sequence ID" value="ABS62585.1"/>
    <property type="molecule type" value="Genomic_DNA"/>
</dbReference>
<dbReference type="GO" id="GO:0003700">
    <property type="term" value="F:DNA-binding transcription factor activity"/>
    <property type="evidence" value="ECO:0007669"/>
    <property type="project" value="InterPro"/>
</dbReference>
<sequence>MAGKNRKAVPDREFGWLHRDVFRLFKRAWENRLRASGTGITMPQSRVFAELRQQDGVTQTELADLVMMEKAPLGRLLDRMEELGLITRRPDPADRRVRRVYLTDAIDGFHDELWDAAFGMFGDALKGFTAEEYETLVAMLRRIKENLEAVERNTPQEESASRADA</sequence>
<dbReference type="Proteomes" id="UP000006377">
    <property type="component" value="Chromosome"/>
</dbReference>
<protein>
    <submittedName>
        <fullName evidence="5">Transcriptional regulator, MarR family</fullName>
    </submittedName>
</protein>
<dbReference type="InterPro" id="IPR039422">
    <property type="entry name" value="MarR/SlyA-like"/>
</dbReference>
<keyword evidence="1" id="KW-0805">Transcription regulation</keyword>
<keyword evidence="6" id="KW-1185">Reference proteome</keyword>
<evidence type="ECO:0000256" key="2">
    <source>
        <dbReference type="ARBA" id="ARBA00023125"/>
    </source>
</evidence>
<dbReference type="HOGENOM" id="CLU_083287_18_2_5"/>
<dbReference type="Gene3D" id="1.10.10.10">
    <property type="entry name" value="Winged helix-like DNA-binding domain superfamily/Winged helix DNA-binding domain"/>
    <property type="match status" value="1"/>
</dbReference>
<feature type="domain" description="HTH marR-type" evidence="4">
    <location>
        <begin position="18"/>
        <end position="145"/>
    </location>
</feature>
<evidence type="ECO:0000256" key="3">
    <source>
        <dbReference type="ARBA" id="ARBA00023163"/>
    </source>
</evidence>
<dbReference type="eggNOG" id="COG1846">
    <property type="taxonomic scope" value="Bacteria"/>
</dbReference>
<dbReference type="InterPro" id="IPR036390">
    <property type="entry name" value="WH_DNA-bd_sf"/>
</dbReference>
<dbReference type="PROSITE" id="PS50995">
    <property type="entry name" value="HTH_MARR_2"/>
    <property type="match status" value="1"/>
</dbReference>
<dbReference type="PANTHER" id="PTHR33164">
    <property type="entry name" value="TRANSCRIPTIONAL REGULATOR, MARR FAMILY"/>
    <property type="match status" value="1"/>
</dbReference>
<organism evidence="5 6">
    <name type="scientific">Parvibaculum lavamentivorans (strain DS-1 / DSM 13023 / NCIMB 13966)</name>
    <dbReference type="NCBI Taxonomy" id="402881"/>
    <lineage>
        <taxon>Bacteria</taxon>
        <taxon>Pseudomonadati</taxon>
        <taxon>Pseudomonadota</taxon>
        <taxon>Alphaproteobacteria</taxon>
        <taxon>Hyphomicrobiales</taxon>
        <taxon>Parvibaculaceae</taxon>
        <taxon>Parvibaculum</taxon>
    </lineage>
</organism>
<reference evidence="5 6" key="1">
    <citation type="journal article" date="2011" name="Stand. Genomic Sci.">
        <title>Complete genome sequence of Parvibaculum lavamentivorans type strain (DS-1(T)).</title>
        <authorList>
            <person name="Schleheck D."/>
            <person name="Weiss M."/>
            <person name="Pitluck S."/>
            <person name="Bruce D."/>
            <person name="Land M.L."/>
            <person name="Han S."/>
            <person name="Saunders E."/>
            <person name="Tapia R."/>
            <person name="Detter C."/>
            <person name="Brettin T."/>
            <person name="Han J."/>
            <person name="Woyke T."/>
            <person name="Goodwin L."/>
            <person name="Pennacchio L."/>
            <person name="Nolan M."/>
            <person name="Cook A.M."/>
            <person name="Kjelleberg S."/>
            <person name="Thomas T."/>
        </authorList>
    </citation>
    <scope>NUCLEOTIDE SEQUENCE [LARGE SCALE GENOMIC DNA]</scope>
    <source>
        <strain evidence="6">DS-1 / DSM 13023 / NCIMB 13966</strain>
    </source>
</reference>
<dbReference type="PRINTS" id="PR00598">
    <property type="entry name" value="HTHMARR"/>
</dbReference>
<accession>A7HRQ2</accession>
<dbReference type="InterPro" id="IPR000835">
    <property type="entry name" value="HTH_MarR-typ"/>
</dbReference>
<evidence type="ECO:0000313" key="6">
    <source>
        <dbReference type="Proteomes" id="UP000006377"/>
    </source>
</evidence>